<dbReference type="InterPro" id="IPR051598">
    <property type="entry name" value="TSUP/Inactive_protease-like"/>
</dbReference>
<name>A0A3B0UNN2_9ZZZZ</name>
<dbReference type="PANTHER" id="PTHR43701:SF5">
    <property type="entry name" value="MEMBRANE TRANSPORTER PROTEIN-RELATED"/>
    <property type="match status" value="1"/>
</dbReference>
<evidence type="ECO:0000256" key="3">
    <source>
        <dbReference type="ARBA" id="ARBA00022989"/>
    </source>
</evidence>
<evidence type="ECO:0000256" key="4">
    <source>
        <dbReference type="ARBA" id="ARBA00023136"/>
    </source>
</evidence>
<dbReference type="PANTHER" id="PTHR43701">
    <property type="entry name" value="MEMBRANE TRANSPORTER PROTEIN MJ0441-RELATED"/>
    <property type="match status" value="1"/>
</dbReference>
<dbReference type="GO" id="GO:0016020">
    <property type="term" value="C:membrane"/>
    <property type="evidence" value="ECO:0007669"/>
    <property type="project" value="UniProtKB-SubCell"/>
</dbReference>
<keyword evidence="2 5" id="KW-0812">Transmembrane</keyword>
<feature type="transmembrane region" description="Helical" evidence="5">
    <location>
        <begin position="147"/>
        <end position="178"/>
    </location>
</feature>
<dbReference type="EMBL" id="UOET01000560">
    <property type="protein sequence ID" value="VAW30750.1"/>
    <property type="molecule type" value="Genomic_DNA"/>
</dbReference>
<dbReference type="InterPro" id="IPR002781">
    <property type="entry name" value="TM_pro_TauE-like"/>
</dbReference>
<protein>
    <submittedName>
        <fullName evidence="6">Uncharacterized UPF0721 integral membrane protein</fullName>
    </submittedName>
</protein>
<sequence>MKVPIVTKQTSFRVCGTEKSIVIMDILFLVLLFVVASLYASVGHGGASGYLALMALFGFEQYTMKSTALTLNLFVSAISFYSFYKNGYFKFNVLFPFIIGSIPMAFLGARINIDSGIYKTILGVFLLIAVARFFFRPREDFKDTKIPVFWLAIIIGGVIGFFSGMIGIGGGIILSPLLLLLHWSNVKETAGISAMFIFLNSLAGLTGLYFNNSFSPNAHILLWVVIGLAGGTAGGYLSSNKLSHIKLKYLLATVLLVAGFKLIIF</sequence>
<evidence type="ECO:0000256" key="5">
    <source>
        <dbReference type="SAM" id="Phobius"/>
    </source>
</evidence>
<proteinExistence type="predicted"/>
<evidence type="ECO:0000256" key="2">
    <source>
        <dbReference type="ARBA" id="ARBA00022692"/>
    </source>
</evidence>
<dbReference type="AlphaFoldDB" id="A0A3B0UNN2"/>
<feature type="transmembrane region" description="Helical" evidence="5">
    <location>
        <begin position="245"/>
        <end position="264"/>
    </location>
</feature>
<keyword evidence="4 5" id="KW-0472">Membrane</keyword>
<feature type="transmembrane region" description="Helical" evidence="5">
    <location>
        <begin position="62"/>
        <end position="84"/>
    </location>
</feature>
<evidence type="ECO:0000256" key="1">
    <source>
        <dbReference type="ARBA" id="ARBA00004141"/>
    </source>
</evidence>
<feature type="transmembrane region" description="Helical" evidence="5">
    <location>
        <begin position="220"/>
        <end position="239"/>
    </location>
</feature>
<accession>A0A3B0UNN2</accession>
<feature type="transmembrane region" description="Helical" evidence="5">
    <location>
        <begin position="91"/>
        <end position="111"/>
    </location>
</feature>
<evidence type="ECO:0000313" key="6">
    <source>
        <dbReference type="EMBL" id="VAW30750.1"/>
    </source>
</evidence>
<feature type="transmembrane region" description="Helical" evidence="5">
    <location>
        <begin position="117"/>
        <end position="135"/>
    </location>
</feature>
<gene>
    <name evidence="6" type="ORF">MNBD_BACTEROID07-421</name>
</gene>
<comment type="subcellular location">
    <subcellularLocation>
        <location evidence="1">Membrane</location>
        <topology evidence="1">Multi-pass membrane protein</topology>
    </subcellularLocation>
</comment>
<keyword evidence="3 5" id="KW-1133">Transmembrane helix</keyword>
<dbReference type="Pfam" id="PF01925">
    <property type="entry name" value="TauE"/>
    <property type="match status" value="1"/>
</dbReference>
<organism evidence="6">
    <name type="scientific">hydrothermal vent metagenome</name>
    <dbReference type="NCBI Taxonomy" id="652676"/>
    <lineage>
        <taxon>unclassified sequences</taxon>
        <taxon>metagenomes</taxon>
        <taxon>ecological metagenomes</taxon>
    </lineage>
</organism>
<feature type="transmembrane region" description="Helical" evidence="5">
    <location>
        <begin position="190"/>
        <end position="208"/>
    </location>
</feature>
<feature type="transmembrane region" description="Helical" evidence="5">
    <location>
        <begin position="21"/>
        <end position="42"/>
    </location>
</feature>
<reference evidence="6" key="1">
    <citation type="submission" date="2018-06" db="EMBL/GenBank/DDBJ databases">
        <authorList>
            <person name="Zhirakovskaya E."/>
        </authorList>
    </citation>
    <scope>NUCLEOTIDE SEQUENCE</scope>
</reference>